<evidence type="ECO:0000313" key="2">
    <source>
        <dbReference type="Proteomes" id="UP001162992"/>
    </source>
</evidence>
<protein>
    <submittedName>
        <fullName evidence="1">Uncharacterized protein</fullName>
    </submittedName>
</protein>
<proteinExistence type="predicted"/>
<organism evidence="1 2">
    <name type="scientific">Diphasiastrum complanatum</name>
    <name type="common">Issler's clubmoss</name>
    <name type="synonym">Lycopodium complanatum</name>
    <dbReference type="NCBI Taxonomy" id="34168"/>
    <lineage>
        <taxon>Eukaryota</taxon>
        <taxon>Viridiplantae</taxon>
        <taxon>Streptophyta</taxon>
        <taxon>Embryophyta</taxon>
        <taxon>Tracheophyta</taxon>
        <taxon>Lycopodiopsida</taxon>
        <taxon>Lycopodiales</taxon>
        <taxon>Lycopodiaceae</taxon>
        <taxon>Lycopodioideae</taxon>
        <taxon>Diphasiastrum</taxon>
    </lineage>
</organism>
<sequence>MEGRHGTSQIHESGESAQNTADLTAFVQNLLQQMQARFQAMSDSIISKIDEMGSRIDDLEKSIGELTKEVGLEVPASPSTSTQSQGTSGITHT</sequence>
<dbReference type="EMBL" id="CM055101">
    <property type="protein sequence ID" value="KAJ7541665.1"/>
    <property type="molecule type" value="Genomic_DNA"/>
</dbReference>
<name>A0ACC2CI22_DIPCM</name>
<evidence type="ECO:0000313" key="1">
    <source>
        <dbReference type="EMBL" id="KAJ7541665.1"/>
    </source>
</evidence>
<dbReference type="Proteomes" id="UP001162992">
    <property type="component" value="Chromosome 10"/>
</dbReference>
<gene>
    <name evidence="1" type="ORF">O6H91_10G069800</name>
</gene>
<accession>A0ACC2CI22</accession>
<reference evidence="2" key="1">
    <citation type="journal article" date="2024" name="Proc. Natl. Acad. Sci. U.S.A.">
        <title>Extraordinary preservation of gene collinearity over three hundred million years revealed in homosporous lycophytes.</title>
        <authorList>
            <person name="Li C."/>
            <person name="Wickell D."/>
            <person name="Kuo L.Y."/>
            <person name="Chen X."/>
            <person name="Nie B."/>
            <person name="Liao X."/>
            <person name="Peng D."/>
            <person name="Ji J."/>
            <person name="Jenkins J."/>
            <person name="Williams M."/>
            <person name="Shu S."/>
            <person name="Plott C."/>
            <person name="Barry K."/>
            <person name="Rajasekar S."/>
            <person name="Grimwood J."/>
            <person name="Han X."/>
            <person name="Sun S."/>
            <person name="Hou Z."/>
            <person name="He W."/>
            <person name="Dai G."/>
            <person name="Sun C."/>
            <person name="Schmutz J."/>
            <person name="Leebens-Mack J.H."/>
            <person name="Li F.W."/>
            <person name="Wang L."/>
        </authorList>
    </citation>
    <scope>NUCLEOTIDE SEQUENCE [LARGE SCALE GENOMIC DNA]</scope>
    <source>
        <strain evidence="2">cv. PW_Plant_1</strain>
    </source>
</reference>
<keyword evidence="2" id="KW-1185">Reference proteome</keyword>
<comment type="caution">
    <text evidence="1">The sequence shown here is derived from an EMBL/GenBank/DDBJ whole genome shotgun (WGS) entry which is preliminary data.</text>
</comment>